<reference evidence="4 5" key="1">
    <citation type="submission" date="2012-09" db="EMBL/GenBank/DDBJ databases">
        <title>The Genome Sequence of Massilia timonae CCUG 45783.</title>
        <authorList>
            <consortium name="The Broad Institute Genome Sequencing Platform"/>
            <person name="Earl A."/>
            <person name="Ward D."/>
            <person name="Feldgarden M."/>
            <person name="Gevers D."/>
            <person name="Huys G."/>
            <person name="Walker B."/>
            <person name="Young S.K."/>
            <person name="Zeng Q."/>
            <person name="Gargeya S."/>
            <person name="Fitzgerald M."/>
            <person name="Haas B."/>
            <person name="Abouelleil A."/>
            <person name="Alvarado L."/>
            <person name="Arachchi H.M."/>
            <person name="Berlin A.M."/>
            <person name="Chapman S.B."/>
            <person name="Goldberg J."/>
            <person name="Griggs A."/>
            <person name="Gujja S."/>
            <person name="Hansen M."/>
            <person name="Howarth C."/>
            <person name="Imamovic A."/>
            <person name="Larimer J."/>
            <person name="McCowen C."/>
            <person name="Montmayeur A."/>
            <person name="Murphy C."/>
            <person name="Neiman D."/>
            <person name="Pearson M."/>
            <person name="Priest M."/>
            <person name="Roberts A."/>
            <person name="Saif S."/>
            <person name="Shea T."/>
            <person name="Sisk P."/>
            <person name="Sykes S."/>
            <person name="Wortman J."/>
            <person name="Nusbaum C."/>
            <person name="Birren B."/>
        </authorList>
    </citation>
    <scope>NUCLEOTIDE SEQUENCE [LARGE SCALE GENOMIC DNA]</scope>
    <source>
        <strain evidence="4 5">CCUG 45783</strain>
    </source>
</reference>
<organism evidence="4 5">
    <name type="scientific">Massilia timonae CCUG 45783</name>
    <dbReference type="NCBI Taxonomy" id="883126"/>
    <lineage>
        <taxon>Bacteria</taxon>
        <taxon>Pseudomonadati</taxon>
        <taxon>Pseudomonadota</taxon>
        <taxon>Betaproteobacteria</taxon>
        <taxon>Burkholderiales</taxon>
        <taxon>Oxalobacteraceae</taxon>
        <taxon>Telluria group</taxon>
        <taxon>Massilia</taxon>
    </lineage>
</organism>
<comment type="function">
    <text evidence="3">Required for formate dehydrogenase (FDH) activity. Acts as a sulfur carrier protein that transfers sulfur from IscS to the molybdenum cofactor prior to its insertion into FDH.</text>
</comment>
<feature type="binding site" evidence="3">
    <location>
        <begin position="269"/>
        <end position="274"/>
    </location>
    <ligand>
        <name>Mo-bis(molybdopterin guanine dinucleotide)</name>
        <dbReference type="ChEBI" id="CHEBI:60539"/>
    </ligand>
</feature>
<gene>
    <name evidence="3" type="primary">fdhD</name>
    <name evidence="4" type="ORF">HMPREF9710_03972</name>
</gene>
<dbReference type="HAMAP" id="MF_00187">
    <property type="entry name" value="FdhD"/>
    <property type="match status" value="1"/>
</dbReference>
<keyword evidence="1 3" id="KW-0963">Cytoplasm</keyword>
<dbReference type="NCBIfam" id="TIGR00129">
    <property type="entry name" value="fdhD_narQ"/>
    <property type="match status" value="1"/>
</dbReference>
<keyword evidence="2 3" id="KW-0501">Molybdenum cofactor biosynthesis</keyword>
<dbReference type="GO" id="GO:0006777">
    <property type="term" value="P:Mo-molybdopterin cofactor biosynthetic process"/>
    <property type="evidence" value="ECO:0007669"/>
    <property type="project" value="UniProtKB-UniRule"/>
</dbReference>
<dbReference type="GO" id="GO:0005737">
    <property type="term" value="C:cytoplasm"/>
    <property type="evidence" value="ECO:0007669"/>
    <property type="project" value="UniProtKB-SubCell"/>
</dbReference>
<sequence length="293" mass="30864">MNARASFAEAGDTAFALASRVPAASWRDGVLDDGSELLAEEVPVALVYNGISHAVMLASPQDLEDFAVGFSLSERIVRAARDVREVEVEAGPYGIALAIDIAPGAMARLKATRRARLGKTGCGLCGIDSLAWFEREMAPHDPRDGAICQTTGPFAPQVLQRAMAAMSGQQRLHQATGAMHAAGWADRDGRLLLVREDVGRHNALDKLVGALARADIDAGAGFALVTSRASFEMVQKATRAGIGLLAAISAPTAMAVRLADRAGLTLAGFVRGDRHVVYTHPWRLAPAPVAHGT</sequence>
<protein>
    <recommendedName>
        <fullName evidence="3">Sulfur carrier protein FdhD</fullName>
    </recommendedName>
</protein>
<dbReference type="Pfam" id="PF02634">
    <property type="entry name" value="FdhD-NarQ"/>
    <property type="match status" value="1"/>
</dbReference>
<dbReference type="RefSeq" id="WP_005669336.1">
    <property type="nucleotide sequence ID" value="NZ_JH992924.1"/>
</dbReference>
<dbReference type="PANTHER" id="PTHR30592:SF1">
    <property type="entry name" value="SULFUR CARRIER PROTEIN FDHD"/>
    <property type="match status" value="1"/>
</dbReference>
<dbReference type="EMBL" id="AGZI01000049">
    <property type="protein sequence ID" value="EKU80805.1"/>
    <property type="molecule type" value="Genomic_DNA"/>
</dbReference>
<dbReference type="PIRSF" id="PIRSF015626">
    <property type="entry name" value="FdhD"/>
    <property type="match status" value="1"/>
</dbReference>
<feature type="active site" description="Cysteine persulfide intermediate" evidence="3">
    <location>
        <position position="122"/>
    </location>
</feature>
<dbReference type="AlphaFoldDB" id="K9DU03"/>
<keyword evidence="5" id="KW-1185">Reference proteome</keyword>
<dbReference type="InterPro" id="IPR016193">
    <property type="entry name" value="Cytidine_deaminase-like"/>
</dbReference>
<name>K9DU03_9BURK</name>
<evidence type="ECO:0000256" key="1">
    <source>
        <dbReference type="ARBA" id="ARBA00022490"/>
    </source>
</evidence>
<dbReference type="Gene3D" id="3.10.20.10">
    <property type="match status" value="1"/>
</dbReference>
<dbReference type="HOGENOM" id="CLU_056887_2_0_4"/>
<dbReference type="PATRIC" id="fig|883126.3.peg.4000"/>
<dbReference type="eggNOG" id="COG1526">
    <property type="taxonomic scope" value="Bacteria"/>
</dbReference>
<dbReference type="GO" id="GO:0016783">
    <property type="term" value="F:sulfurtransferase activity"/>
    <property type="evidence" value="ECO:0007669"/>
    <property type="project" value="InterPro"/>
</dbReference>
<dbReference type="SUPFAM" id="SSF53927">
    <property type="entry name" value="Cytidine deaminase-like"/>
    <property type="match status" value="1"/>
</dbReference>
<evidence type="ECO:0000256" key="3">
    <source>
        <dbReference type="HAMAP-Rule" id="MF_00187"/>
    </source>
</evidence>
<evidence type="ECO:0000256" key="2">
    <source>
        <dbReference type="ARBA" id="ARBA00023150"/>
    </source>
</evidence>
<proteinExistence type="inferred from homology"/>
<evidence type="ECO:0000313" key="4">
    <source>
        <dbReference type="EMBL" id="EKU80805.1"/>
    </source>
</evidence>
<dbReference type="Gene3D" id="3.40.140.10">
    <property type="entry name" value="Cytidine Deaminase, domain 2"/>
    <property type="match status" value="1"/>
</dbReference>
<dbReference type="STRING" id="47229.LO55_4974"/>
<comment type="caution">
    <text evidence="4">The sequence shown here is derived from an EMBL/GenBank/DDBJ whole genome shotgun (WGS) entry which is preliminary data.</text>
</comment>
<dbReference type="GO" id="GO:0097163">
    <property type="term" value="F:sulfur carrier activity"/>
    <property type="evidence" value="ECO:0007669"/>
    <property type="project" value="UniProtKB-UniRule"/>
</dbReference>
<evidence type="ECO:0000313" key="5">
    <source>
        <dbReference type="Proteomes" id="UP000009874"/>
    </source>
</evidence>
<comment type="subcellular location">
    <subcellularLocation>
        <location evidence="3">Cytoplasm</location>
    </subcellularLocation>
</comment>
<comment type="similarity">
    <text evidence="3">Belongs to the FdhD family.</text>
</comment>
<dbReference type="Proteomes" id="UP000009874">
    <property type="component" value="Unassembled WGS sequence"/>
</dbReference>
<dbReference type="PANTHER" id="PTHR30592">
    <property type="entry name" value="FORMATE DEHYDROGENASE"/>
    <property type="match status" value="1"/>
</dbReference>
<accession>K9DU03</accession>
<dbReference type="InterPro" id="IPR003786">
    <property type="entry name" value="FdhD"/>
</dbReference>
<dbReference type="OrthoDB" id="3197277at2"/>